<dbReference type="Pfam" id="PF06794">
    <property type="entry name" value="UPF0270"/>
    <property type="match status" value="1"/>
</dbReference>
<keyword evidence="3" id="KW-1185">Reference proteome</keyword>
<evidence type="ECO:0000313" key="2">
    <source>
        <dbReference type="EMBL" id="RDE22448.1"/>
    </source>
</evidence>
<proteinExistence type="inferred from homology"/>
<comment type="similarity">
    <text evidence="1">Belongs to the UPF0270 family.</text>
</comment>
<protein>
    <submittedName>
        <fullName evidence="2">YheU family protein</fullName>
    </submittedName>
</protein>
<dbReference type="InterPro" id="IPR010648">
    <property type="entry name" value="UPF0270"/>
</dbReference>
<evidence type="ECO:0000313" key="3">
    <source>
        <dbReference type="Proteomes" id="UP000253769"/>
    </source>
</evidence>
<comment type="caution">
    <text evidence="2">The sequence shown here is derived from an EMBL/GenBank/DDBJ whole genome shotgun (WGS) entry which is preliminary data.</text>
</comment>
<dbReference type="RefSeq" id="WP_114695072.1">
    <property type="nucleotide sequence ID" value="NZ_QQOH01000002.1"/>
</dbReference>
<dbReference type="InterPro" id="IPR036685">
    <property type="entry name" value="YehU-like_sf"/>
</dbReference>
<dbReference type="OrthoDB" id="6120729at2"/>
<dbReference type="SUPFAM" id="SSF118001">
    <property type="entry name" value="YehU-like"/>
    <property type="match status" value="1"/>
</dbReference>
<accession>A0A369WK72</accession>
<dbReference type="Gene3D" id="1.10.10.610">
    <property type="entry name" value="YehU-like"/>
    <property type="match status" value="1"/>
</dbReference>
<evidence type="ECO:0000256" key="1">
    <source>
        <dbReference type="ARBA" id="ARBA00006450"/>
    </source>
</evidence>
<reference evidence="2 3" key="1">
    <citation type="submission" date="2018-07" db="EMBL/GenBank/DDBJ databases">
        <title>Motiliproteus coralliicola sp. nov., a bacterium isolated from Coral.</title>
        <authorList>
            <person name="Wang G."/>
        </authorList>
    </citation>
    <scope>NUCLEOTIDE SEQUENCE [LARGE SCALE GENOMIC DNA]</scope>
    <source>
        <strain evidence="2 3">C34</strain>
    </source>
</reference>
<dbReference type="PIRSF" id="PIRSF006169">
    <property type="entry name" value="UCP006169"/>
    <property type="match status" value="1"/>
</dbReference>
<dbReference type="AlphaFoldDB" id="A0A369WK72"/>
<organism evidence="2 3">
    <name type="scientific">Motiliproteus coralliicola</name>
    <dbReference type="NCBI Taxonomy" id="2283196"/>
    <lineage>
        <taxon>Bacteria</taxon>
        <taxon>Pseudomonadati</taxon>
        <taxon>Pseudomonadota</taxon>
        <taxon>Gammaproteobacteria</taxon>
        <taxon>Oceanospirillales</taxon>
        <taxon>Oceanospirillaceae</taxon>
        <taxon>Motiliproteus</taxon>
    </lineage>
</organism>
<sequence length="84" mass="9738">MQIPHDQLSADALQGLLEEFVTREGTDYGDVNYSLADKVDQVRQQLQAGDVVICFDSYMQSCTLMTRQQYRRWSEQQFDPDNEA</sequence>
<dbReference type="EMBL" id="QQOH01000002">
    <property type="protein sequence ID" value="RDE22448.1"/>
    <property type="molecule type" value="Genomic_DNA"/>
</dbReference>
<name>A0A369WK72_9GAMM</name>
<dbReference type="Proteomes" id="UP000253769">
    <property type="component" value="Unassembled WGS sequence"/>
</dbReference>
<gene>
    <name evidence="2" type="ORF">DV711_07530</name>
</gene>